<keyword evidence="3" id="KW-1185">Reference proteome</keyword>
<gene>
    <name evidence="2" type="ORF">NDU88_009457</name>
</gene>
<feature type="region of interest" description="Disordered" evidence="1">
    <location>
        <begin position="1"/>
        <end position="21"/>
    </location>
</feature>
<protein>
    <submittedName>
        <fullName evidence="2">Uncharacterized protein</fullName>
    </submittedName>
</protein>
<sequence>MFQSRHGLAPHERIRDPLQGYSGHTPIITHLGQEAQGKHPIRHINARCLVDTTAAEFLMQELDDFLELNVGSVNSLGIFGAPSKALLRVVVRTYFRNWERQKLSQIEGLEACIAQVEVQSAADVTVQRKLA</sequence>
<evidence type="ECO:0000313" key="3">
    <source>
        <dbReference type="Proteomes" id="UP001066276"/>
    </source>
</evidence>
<reference evidence="2" key="1">
    <citation type="journal article" date="2022" name="bioRxiv">
        <title>Sequencing and chromosome-scale assembly of the giantPleurodeles waltlgenome.</title>
        <authorList>
            <person name="Brown T."/>
            <person name="Elewa A."/>
            <person name="Iarovenko S."/>
            <person name="Subramanian E."/>
            <person name="Araus A.J."/>
            <person name="Petzold A."/>
            <person name="Susuki M."/>
            <person name="Suzuki K.-i.T."/>
            <person name="Hayashi T."/>
            <person name="Toyoda A."/>
            <person name="Oliveira C."/>
            <person name="Osipova E."/>
            <person name="Leigh N.D."/>
            <person name="Simon A."/>
            <person name="Yun M.H."/>
        </authorList>
    </citation>
    <scope>NUCLEOTIDE SEQUENCE</scope>
    <source>
        <strain evidence="2">20211129_DDA</strain>
        <tissue evidence="2">Liver</tissue>
    </source>
</reference>
<evidence type="ECO:0000256" key="1">
    <source>
        <dbReference type="SAM" id="MobiDB-lite"/>
    </source>
</evidence>
<organism evidence="2 3">
    <name type="scientific">Pleurodeles waltl</name>
    <name type="common">Iberian ribbed newt</name>
    <dbReference type="NCBI Taxonomy" id="8319"/>
    <lineage>
        <taxon>Eukaryota</taxon>
        <taxon>Metazoa</taxon>
        <taxon>Chordata</taxon>
        <taxon>Craniata</taxon>
        <taxon>Vertebrata</taxon>
        <taxon>Euteleostomi</taxon>
        <taxon>Amphibia</taxon>
        <taxon>Batrachia</taxon>
        <taxon>Caudata</taxon>
        <taxon>Salamandroidea</taxon>
        <taxon>Salamandridae</taxon>
        <taxon>Pleurodelinae</taxon>
        <taxon>Pleurodeles</taxon>
    </lineage>
</organism>
<evidence type="ECO:0000313" key="2">
    <source>
        <dbReference type="EMBL" id="KAJ1143146.1"/>
    </source>
</evidence>
<name>A0AAV7QRM9_PLEWA</name>
<proteinExistence type="predicted"/>
<comment type="caution">
    <text evidence="2">The sequence shown here is derived from an EMBL/GenBank/DDBJ whole genome shotgun (WGS) entry which is preliminary data.</text>
</comment>
<dbReference type="AlphaFoldDB" id="A0AAV7QRM9"/>
<accession>A0AAV7QRM9</accession>
<dbReference type="Proteomes" id="UP001066276">
    <property type="component" value="Chromosome 6"/>
</dbReference>
<dbReference type="EMBL" id="JANPWB010000010">
    <property type="protein sequence ID" value="KAJ1143146.1"/>
    <property type="molecule type" value="Genomic_DNA"/>
</dbReference>